<keyword evidence="3" id="KW-1185">Reference proteome</keyword>
<organism evidence="2">
    <name type="scientific">Spirodela intermedia</name>
    <name type="common">Intermediate duckweed</name>
    <dbReference type="NCBI Taxonomy" id="51605"/>
    <lineage>
        <taxon>Eukaryota</taxon>
        <taxon>Viridiplantae</taxon>
        <taxon>Streptophyta</taxon>
        <taxon>Embryophyta</taxon>
        <taxon>Tracheophyta</taxon>
        <taxon>Spermatophyta</taxon>
        <taxon>Magnoliopsida</taxon>
        <taxon>Liliopsida</taxon>
        <taxon>Araceae</taxon>
        <taxon>Lemnoideae</taxon>
        <taxon>Spirodela</taxon>
    </lineage>
</organism>
<evidence type="ECO:0000256" key="1">
    <source>
        <dbReference type="SAM" id="MobiDB-lite"/>
    </source>
</evidence>
<name>A0A7I8J7G6_SPIIN</name>
<evidence type="ECO:0000313" key="2">
    <source>
        <dbReference type="EMBL" id="CAA2626721.1"/>
    </source>
</evidence>
<dbReference type="AlphaFoldDB" id="A0A7I8J7G6"/>
<protein>
    <submittedName>
        <fullName evidence="2">Uncharacterized protein</fullName>
    </submittedName>
</protein>
<proteinExistence type="predicted"/>
<accession>A0A7I8J7G6</accession>
<feature type="compositionally biased region" description="Basic and acidic residues" evidence="1">
    <location>
        <begin position="232"/>
        <end position="243"/>
    </location>
</feature>
<dbReference type="EMBL" id="CACRZD030000009">
    <property type="protein sequence ID" value="CAA6666019.1"/>
    <property type="molecule type" value="Genomic_DNA"/>
</dbReference>
<feature type="region of interest" description="Disordered" evidence="1">
    <location>
        <begin position="205"/>
        <end position="243"/>
    </location>
</feature>
<dbReference type="EMBL" id="LR743596">
    <property type="protein sequence ID" value="CAA2626721.1"/>
    <property type="molecule type" value="Genomic_DNA"/>
</dbReference>
<reference evidence="2 3" key="1">
    <citation type="submission" date="2019-12" db="EMBL/GenBank/DDBJ databases">
        <authorList>
            <person name="Scholz U."/>
            <person name="Mascher M."/>
            <person name="Fiebig A."/>
        </authorList>
    </citation>
    <scope>NUCLEOTIDE SEQUENCE</scope>
</reference>
<dbReference type="Proteomes" id="UP001189122">
    <property type="component" value="Unassembled WGS sequence"/>
</dbReference>
<sequence length="243" mass="27599">MEGGREDRDREREIYCGAGLFGGGGFSSPPSESTIRFQNQWSSQRWNISSMGTCFVSGRRKKMKRLMMTISEAKSRKTPHRRWQSEARKHWAMAAVKKRLTQTTMLCPADLVSRGKISLGTSHPSGPTTTQLLERRDAQCSNDELRAVLPPEEVPERMLHRPRRLAGLLQVLELDVHLLGSPHLLQNSPGFLQPSLLDKAVRGFREEDASDEHDRRRHAGQAQRQPPPPRVDPLREVVYDVGY</sequence>
<evidence type="ECO:0000313" key="3">
    <source>
        <dbReference type="Proteomes" id="UP001189122"/>
    </source>
</evidence>
<gene>
    <name evidence="2" type="ORF">SI7747_09012408</name>
</gene>